<dbReference type="eggNOG" id="ENOG502QUHS">
    <property type="taxonomic scope" value="Eukaryota"/>
</dbReference>
<gene>
    <name evidence="1" type="ORF">MYCFIDRAFT_87785</name>
</gene>
<dbReference type="GeneID" id="19342620"/>
<dbReference type="AlphaFoldDB" id="M3ALM9"/>
<sequence>MAATQITDDGKVIAPFNITAPAPVIELNGFHWGTVDHKLEGPEFVEQHTVQQRVAEPPVALAAAAAAAVSQPAAQQLPVSGANLPEQVEEQLGFRPKPKELPKPAPPFPLKQMQGAFAGNGFNSIFRPRSKMDGVKESKDDFTDLKGKAIGGAPTSPGDNILELNLTLEQWSFGKTIGDIPNRGFNGNSQPDITLQGFPYMQTVQDATDPKTGRSTNPDTTDIHFETGMWLFVEKCDKNPQCAETVVRMASIPHGTTINAQGLAGKQQKITTTTPIGGVAGPPNFDKDKLDTRPFFIGGSQVLGGDGNSVFTNMDATNKNTFRIPQNLDPYIKAGTITTEVIQNPNLFLAKAIENQKILDTISFEVTTGTPDDKLNGGGVTNIAFLMGTQGPRQISKDPGGFLEREISQPNAHVPFVKSKFWIETVEYEINVPRLTSPKPILLRPNMPKGKDGKDSTAPTPVFLVTPPDRLPCEERKISVRGIQIQYSQMVILNFVGISWPHVSCATLVPTEAQVFKMV</sequence>
<dbReference type="HOGENOM" id="CLU_047583_0_0_1"/>
<dbReference type="Proteomes" id="UP000016932">
    <property type="component" value="Unassembled WGS sequence"/>
</dbReference>
<name>M3ALM9_PSEFD</name>
<evidence type="ECO:0000313" key="2">
    <source>
        <dbReference type="Proteomes" id="UP000016932"/>
    </source>
</evidence>
<protein>
    <submittedName>
        <fullName evidence="1">Uncharacterized protein</fullName>
    </submittedName>
</protein>
<proteinExistence type="predicted"/>
<organism evidence="1 2">
    <name type="scientific">Pseudocercospora fijiensis (strain CIRAD86)</name>
    <name type="common">Black leaf streak disease fungus</name>
    <name type="synonym">Mycosphaerella fijiensis</name>
    <dbReference type="NCBI Taxonomy" id="383855"/>
    <lineage>
        <taxon>Eukaryota</taxon>
        <taxon>Fungi</taxon>
        <taxon>Dikarya</taxon>
        <taxon>Ascomycota</taxon>
        <taxon>Pezizomycotina</taxon>
        <taxon>Dothideomycetes</taxon>
        <taxon>Dothideomycetidae</taxon>
        <taxon>Mycosphaerellales</taxon>
        <taxon>Mycosphaerellaceae</taxon>
        <taxon>Pseudocercospora</taxon>
    </lineage>
</organism>
<keyword evidence="2" id="KW-1185">Reference proteome</keyword>
<reference evidence="1 2" key="1">
    <citation type="journal article" date="2012" name="PLoS Pathog.">
        <title>Diverse lifestyles and strategies of plant pathogenesis encoded in the genomes of eighteen Dothideomycetes fungi.</title>
        <authorList>
            <person name="Ohm R.A."/>
            <person name="Feau N."/>
            <person name="Henrissat B."/>
            <person name="Schoch C.L."/>
            <person name="Horwitz B.A."/>
            <person name="Barry K.W."/>
            <person name="Condon B.J."/>
            <person name="Copeland A.C."/>
            <person name="Dhillon B."/>
            <person name="Glaser F."/>
            <person name="Hesse C.N."/>
            <person name="Kosti I."/>
            <person name="LaButti K."/>
            <person name="Lindquist E.A."/>
            <person name="Lucas S."/>
            <person name="Salamov A.A."/>
            <person name="Bradshaw R.E."/>
            <person name="Ciuffetti L."/>
            <person name="Hamelin R.C."/>
            <person name="Kema G.H.J."/>
            <person name="Lawrence C."/>
            <person name="Scott J.A."/>
            <person name="Spatafora J.W."/>
            <person name="Turgeon B.G."/>
            <person name="de Wit P.J.G.M."/>
            <person name="Zhong S."/>
            <person name="Goodwin S.B."/>
            <person name="Grigoriev I.V."/>
        </authorList>
    </citation>
    <scope>NUCLEOTIDE SEQUENCE [LARGE SCALE GENOMIC DNA]</scope>
    <source>
        <strain evidence="1 2">CIRAD86</strain>
    </source>
</reference>
<dbReference type="RefSeq" id="XP_007930746.1">
    <property type="nucleotide sequence ID" value="XM_007932555.1"/>
</dbReference>
<dbReference type="VEuPathDB" id="FungiDB:MYCFIDRAFT_87785"/>
<dbReference type="NCBIfam" id="NF040572">
    <property type="entry name" value="heme_bind_FMP"/>
    <property type="match status" value="1"/>
</dbReference>
<dbReference type="EMBL" id="KB446563">
    <property type="protein sequence ID" value="EME78352.1"/>
    <property type="molecule type" value="Genomic_DNA"/>
</dbReference>
<dbReference type="OrthoDB" id="1933717at2759"/>
<evidence type="ECO:0000313" key="1">
    <source>
        <dbReference type="EMBL" id="EME78352.1"/>
    </source>
</evidence>
<dbReference type="InterPro" id="IPR047975">
    <property type="entry name" value="Heme_bind_FMP"/>
</dbReference>
<accession>M3ALM9</accession>
<dbReference type="KEGG" id="pfj:MYCFIDRAFT_87785"/>